<dbReference type="GO" id="GO:0005886">
    <property type="term" value="C:plasma membrane"/>
    <property type="evidence" value="ECO:0007669"/>
    <property type="project" value="UniProtKB-SubCell"/>
</dbReference>
<protein>
    <recommendedName>
        <fullName evidence="9">Tripartite ATP-independent periplasmic transporters DctQ component domain-containing protein</fullName>
    </recommendedName>
</protein>
<evidence type="ECO:0000313" key="10">
    <source>
        <dbReference type="EMBL" id="SVC72194.1"/>
    </source>
</evidence>
<evidence type="ECO:0000256" key="4">
    <source>
        <dbReference type="ARBA" id="ARBA00022519"/>
    </source>
</evidence>
<feature type="transmembrane region" description="Helical" evidence="8">
    <location>
        <begin position="86"/>
        <end position="103"/>
    </location>
</feature>
<gene>
    <name evidence="10" type="ORF">METZ01_LOCUS325048</name>
</gene>
<dbReference type="InterPro" id="IPR055348">
    <property type="entry name" value="DctQ"/>
</dbReference>
<dbReference type="Pfam" id="PF04290">
    <property type="entry name" value="DctQ"/>
    <property type="match status" value="1"/>
</dbReference>
<dbReference type="PANTHER" id="PTHR35011:SF4">
    <property type="entry name" value="SLL1102 PROTEIN"/>
    <property type="match status" value="1"/>
</dbReference>
<name>A0A382PFM9_9ZZZZ</name>
<keyword evidence="6 8" id="KW-1133">Transmembrane helix</keyword>
<evidence type="ECO:0000256" key="5">
    <source>
        <dbReference type="ARBA" id="ARBA00022692"/>
    </source>
</evidence>
<organism evidence="10">
    <name type="scientific">marine metagenome</name>
    <dbReference type="NCBI Taxonomy" id="408172"/>
    <lineage>
        <taxon>unclassified sequences</taxon>
        <taxon>metagenomes</taxon>
        <taxon>ecological metagenomes</taxon>
    </lineage>
</organism>
<feature type="transmembrane region" description="Helical" evidence="8">
    <location>
        <begin position="169"/>
        <end position="187"/>
    </location>
</feature>
<keyword evidence="3" id="KW-1003">Cell membrane</keyword>
<feature type="transmembrane region" description="Helical" evidence="8">
    <location>
        <begin position="124"/>
        <end position="149"/>
    </location>
</feature>
<evidence type="ECO:0000256" key="2">
    <source>
        <dbReference type="ARBA" id="ARBA00022448"/>
    </source>
</evidence>
<dbReference type="AlphaFoldDB" id="A0A382PFM9"/>
<evidence type="ECO:0000256" key="6">
    <source>
        <dbReference type="ARBA" id="ARBA00022989"/>
    </source>
</evidence>
<comment type="subcellular location">
    <subcellularLocation>
        <location evidence="1">Cell inner membrane</location>
        <topology evidence="1">Multi-pass membrane protein</topology>
    </subcellularLocation>
</comment>
<evidence type="ECO:0000256" key="7">
    <source>
        <dbReference type="ARBA" id="ARBA00023136"/>
    </source>
</evidence>
<dbReference type="PANTHER" id="PTHR35011">
    <property type="entry name" value="2,3-DIKETO-L-GULONATE TRAP TRANSPORTER SMALL PERMEASE PROTEIN YIAM"/>
    <property type="match status" value="1"/>
</dbReference>
<reference evidence="10" key="1">
    <citation type="submission" date="2018-05" db="EMBL/GenBank/DDBJ databases">
        <authorList>
            <person name="Lanie J.A."/>
            <person name="Ng W.-L."/>
            <person name="Kazmierczak K.M."/>
            <person name="Andrzejewski T.M."/>
            <person name="Davidsen T.M."/>
            <person name="Wayne K.J."/>
            <person name="Tettelin H."/>
            <person name="Glass J.I."/>
            <person name="Rusch D."/>
            <person name="Podicherti R."/>
            <person name="Tsui H.-C.T."/>
            <person name="Winkler M.E."/>
        </authorList>
    </citation>
    <scope>NUCLEOTIDE SEQUENCE</scope>
</reference>
<dbReference type="EMBL" id="UINC01107081">
    <property type="protein sequence ID" value="SVC72194.1"/>
    <property type="molecule type" value="Genomic_DNA"/>
</dbReference>
<keyword evidence="2" id="KW-0813">Transport</keyword>
<keyword evidence="5 8" id="KW-0812">Transmembrane</keyword>
<feature type="domain" description="Tripartite ATP-independent periplasmic transporters DctQ component" evidence="9">
    <location>
        <begin position="63"/>
        <end position="193"/>
    </location>
</feature>
<keyword evidence="4" id="KW-0997">Cell inner membrane</keyword>
<evidence type="ECO:0000256" key="8">
    <source>
        <dbReference type="SAM" id="Phobius"/>
    </source>
</evidence>
<feature type="transmembrane region" description="Helical" evidence="8">
    <location>
        <begin position="56"/>
        <end position="74"/>
    </location>
</feature>
<keyword evidence="7 8" id="KW-0472">Membrane</keyword>
<proteinExistence type="predicted"/>
<evidence type="ECO:0000256" key="1">
    <source>
        <dbReference type="ARBA" id="ARBA00004429"/>
    </source>
</evidence>
<evidence type="ECO:0000259" key="9">
    <source>
        <dbReference type="Pfam" id="PF04290"/>
    </source>
</evidence>
<dbReference type="InterPro" id="IPR007387">
    <property type="entry name" value="TRAP_DctQ"/>
</dbReference>
<sequence length="227" mass="25961">MSDNPEQVSPDNQQDDLHMQDIHPEDHFPGHYKDNIEIPISKFLTCIVTSITTKTAWLNVIVMITILIQVTLRYGFHAGEAWVDELIWHFYAFFMFGLSYAITTDAHIRVDIAHMKFSRRAQRIVEVLGITLLIFPFTFIILDHSIGWVHHSFMANEFSENTTGLPYRWVVKSLLPISLVLIFIASLSELIKNVVMLIHGENITDSQPADNGSAIGRLFTPIIKKEI</sequence>
<accession>A0A382PFM9</accession>
<evidence type="ECO:0000256" key="3">
    <source>
        <dbReference type="ARBA" id="ARBA00022475"/>
    </source>
</evidence>